<accession>W7U8K8</accession>
<dbReference type="Gene3D" id="2.30.130.40">
    <property type="entry name" value="LON domain-like"/>
    <property type="match status" value="1"/>
</dbReference>
<evidence type="ECO:0000313" key="8">
    <source>
        <dbReference type="Proteomes" id="UP000019335"/>
    </source>
</evidence>
<dbReference type="SMART" id="SM00464">
    <property type="entry name" value="LON"/>
    <property type="match status" value="1"/>
</dbReference>
<feature type="domain" description="Lon N-terminal" evidence="6">
    <location>
        <begin position="177"/>
        <end position="379"/>
    </location>
</feature>
<dbReference type="InterPro" id="IPR017907">
    <property type="entry name" value="Znf_RING_CS"/>
</dbReference>
<dbReference type="CDD" id="cd16514">
    <property type="entry name" value="RING-HC_LONFs_rpt2"/>
    <property type="match status" value="1"/>
</dbReference>
<evidence type="ECO:0000256" key="1">
    <source>
        <dbReference type="ARBA" id="ARBA00022723"/>
    </source>
</evidence>
<dbReference type="SUPFAM" id="SSF88697">
    <property type="entry name" value="PUA domain-like"/>
    <property type="match status" value="1"/>
</dbReference>
<organism evidence="7 8">
    <name type="scientific">Nannochloropsis gaditana</name>
    <dbReference type="NCBI Taxonomy" id="72520"/>
    <lineage>
        <taxon>Eukaryota</taxon>
        <taxon>Sar</taxon>
        <taxon>Stramenopiles</taxon>
        <taxon>Ochrophyta</taxon>
        <taxon>Eustigmatophyceae</taxon>
        <taxon>Eustigmatales</taxon>
        <taxon>Monodopsidaceae</taxon>
        <taxon>Nannochloropsis</taxon>
    </lineage>
</organism>
<dbReference type="PROSITE" id="PS51787">
    <property type="entry name" value="LON_N"/>
    <property type="match status" value="1"/>
</dbReference>
<protein>
    <submittedName>
        <fullName evidence="7">Zinc finger (C3hc4-type ring finger) family protein</fullName>
    </submittedName>
</protein>
<dbReference type="GO" id="GO:0008270">
    <property type="term" value="F:zinc ion binding"/>
    <property type="evidence" value="ECO:0007669"/>
    <property type="project" value="UniProtKB-KW"/>
</dbReference>
<reference evidence="7 8" key="1">
    <citation type="journal article" date="2014" name="Mol. Plant">
        <title>Chromosome Scale Genome Assembly and Transcriptome Profiling of Nannochloropsis gaditana in Nitrogen Depletion.</title>
        <authorList>
            <person name="Corteggiani Carpinelli E."/>
            <person name="Telatin A."/>
            <person name="Vitulo N."/>
            <person name="Forcato C."/>
            <person name="D'Angelo M."/>
            <person name="Schiavon R."/>
            <person name="Vezzi A."/>
            <person name="Giacometti G.M."/>
            <person name="Morosinotto T."/>
            <person name="Valle G."/>
        </authorList>
    </citation>
    <scope>NUCLEOTIDE SEQUENCE [LARGE SCALE GENOMIC DNA]</scope>
    <source>
        <strain evidence="7 8">B-31</strain>
    </source>
</reference>
<keyword evidence="1" id="KW-0479">Metal-binding</keyword>
<keyword evidence="8" id="KW-1185">Reference proteome</keyword>
<dbReference type="OrthoDB" id="45613at2759"/>
<dbReference type="GO" id="GO:0061630">
    <property type="term" value="F:ubiquitin protein ligase activity"/>
    <property type="evidence" value="ECO:0007669"/>
    <property type="project" value="TreeGrafter"/>
</dbReference>
<name>W7U8K8_9STRA</name>
<dbReference type="Pfam" id="PF02190">
    <property type="entry name" value="LON_substr_bdg"/>
    <property type="match status" value="1"/>
</dbReference>
<dbReference type="AlphaFoldDB" id="W7U8K8"/>
<sequence>MVRTRSRSPEQPVPAAVFPVAAAATPAEDRQCYDANRSAWNSSHSNNSSCDCNRSTNHSSHDSSHAPPSRPLTPTFFDAVASPARGEMLTLGDLECGVCLGLLCEAVTTPCGHSLCRLCLVRALQRQTKCPVCRAVCMINAEDHAETRLLTRLAKRAFPALYEQRLEETRQEREALKLLLPIFFYNLPIFPGEALRLHLFEPRYRLMMQRIVNGSRRFAYVPNYSNYRAKAGDIALIAELKEVRFMRDGRSELEARIAGRFTIAEDPYVEDGTGGLSYCRLKELRDESPKSAEASQALRQASEKAREMAHAIFLERRDIKAVVVDRYGEMPGPQTPEALSLWIAAVLPTENRQIKHDLLVSTDTSHRLEVCISKLQALRGAGMGKSS</sequence>
<dbReference type="PANTHER" id="PTHR23327:SF42">
    <property type="entry name" value="LON PEPTIDASE N-TERMINAL DOMAIN AND RING FINGER PROTEIN C14F5.10C"/>
    <property type="match status" value="1"/>
</dbReference>
<keyword evidence="2 4" id="KW-0863">Zinc-finger</keyword>
<dbReference type="PROSITE" id="PS50089">
    <property type="entry name" value="ZF_RING_2"/>
    <property type="match status" value="1"/>
</dbReference>
<dbReference type="InterPro" id="IPR003111">
    <property type="entry name" value="Lon_prtase_N"/>
</dbReference>
<comment type="caution">
    <text evidence="7">The sequence shown here is derived from an EMBL/GenBank/DDBJ whole genome shotgun (WGS) entry which is preliminary data.</text>
</comment>
<dbReference type="InterPro" id="IPR013083">
    <property type="entry name" value="Znf_RING/FYVE/PHD"/>
</dbReference>
<evidence type="ECO:0000256" key="2">
    <source>
        <dbReference type="ARBA" id="ARBA00022771"/>
    </source>
</evidence>
<evidence type="ECO:0000256" key="3">
    <source>
        <dbReference type="ARBA" id="ARBA00022833"/>
    </source>
</evidence>
<evidence type="ECO:0000259" key="6">
    <source>
        <dbReference type="PROSITE" id="PS51787"/>
    </source>
</evidence>
<dbReference type="InterPro" id="IPR001841">
    <property type="entry name" value="Znf_RING"/>
</dbReference>
<dbReference type="SMART" id="SM00184">
    <property type="entry name" value="RING"/>
    <property type="match status" value="1"/>
</dbReference>
<evidence type="ECO:0000259" key="5">
    <source>
        <dbReference type="PROSITE" id="PS50089"/>
    </source>
</evidence>
<dbReference type="PANTHER" id="PTHR23327">
    <property type="entry name" value="RING FINGER PROTEIN 127"/>
    <property type="match status" value="1"/>
</dbReference>
<dbReference type="Pfam" id="PF13923">
    <property type="entry name" value="zf-C3HC4_2"/>
    <property type="match status" value="1"/>
</dbReference>
<gene>
    <name evidence="7" type="ORF">Naga_100007g69</name>
</gene>
<dbReference type="Gene3D" id="3.30.40.10">
    <property type="entry name" value="Zinc/RING finger domain, C3HC4 (zinc finger)"/>
    <property type="match status" value="1"/>
</dbReference>
<dbReference type="EMBL" id="AZIL01000177">
    <property type="protein sequence ID" value="EWM29151.1"/>
    <property type="molecule type" value="Genomic_DNA"/>
</dbReference>
<dbReference type="Proteomes" id="UP000019335">
    <property type="component" value="Chromosome 3"/>
</dbReference>
<keyword evidence="3" id="KW-0862">Zinc</keyword>
<dbReference type="InterPro" id="IPR046336">
    <property type="entry name" value="Lon_prtase_N_sf"/>
</dbReference>
<evidence type="ECO:0000313" key="7">
    <source>
        <dbReference type="EMBL" id="EWM29151.1"/>
    </source>
</evidence>
<feature type="domain" description="RING-type" evidence="5">
    <location>
        <begin position="96"/>
        <end position="134"/>
    </location>
</feature>
<dbReference type="SUPFAM" id="SSF57850">
    <property type="entry name" value="RING/U-box"/>
    <property type="match status" value="1"/>
</dbReference>
<proteinExistence type="predicted"/>
<evidence type="ECO:0000256" key="4">
    <source>
        <dbReference type="PROSITE-ProRule" id="PRU00175"/>
    </source>
</evidence>
<dbReference type="PROSITE" id="PS00518">
    <property type="entry name" value="ZF_RING_1"/>
    <property type="match status" value="1"/>
</dbReference>
<dbReference type="InterPro" id="IPR015947">
    <property type="entry name" value="PUA-like_sf"/>
</dbReference>